<dbReference type="Pfam" id="PF00735">
    <property type="entry name" value="Septin"/>
    <property type="match status" value="1"/>
</dbReference>
<feature type="transmembrane region" description="Helical" evidence="5">
    <location>
        <begin position="500"/>
        <end position="520"/>
    </location>
</feature>
<reference evidence="7 8" key="1">
    <citation type="journal article" date="2018" name="Elife">
        <title>Functional genomics of lipid metabolism in the oleaginous yeast Rhodosporidium toruloides.</title>
        <authorList>
            <person name="Coradetti S.T."/>
            <person name="Pinel D."/>
            <person name="Geiselman G."/>
            <person name="Ito M."/>
            <person name="Mondo S."/>
            <person name="Reilly M.C."/>
            <person name="Cheng Y.F."/>
            <person name="Bauer S."/>
            <person name="Grigoriev I."/>
            <person name="Gladden J.M."/>
            <person name="Simmons B.A."/>
            <person name="Brem R."/>
            <person name="Arkin A.P."/>
            <person name="Skerker J.M."/>
        </authorList>
    </citation>
    <scope>NUCLEOTIDE SEQUENCE [LARGE SCALE GENOMIC DNA]</scope>
    <source>
        <strain evidence="7 8">NBRC 0880</strain>
    </source>
</reference>
<feature type="region of interest" description="Disordered" evidence="4">
    <location>
        <begin position="382"/>
        <end position="413"/>
    </location>
</feature>
<dbReference type="PANTHER" id="PTHR18884">
    <property type="entry name" value="SEPTIN"/>
    <property type="match status" value="1"/>
</dbReference>
<evidence type="ECO:0000256" key="3">
    <source>
        <dbReference type="RuleBase" id="RU004560"/>
    </source>
</evidence>
<dbReference type="OrthoDB" id="416553at2759"/>
<evidence type="ECO:0000256" key="1">
    <source>
        <dbReference type="ARBA" id="ARBA00022741"/>
    </source>
</evidence>
<evidence type="ECO:0000256" key="4">
    <source>
        <dbReference type="SAM" id="MobiDB-lite"/>
    </source>
</evidence>
<feature type="compositionally biased region" description="Low complexity" evidence="4">
    <location>
        <begin position="343"/>
        <end position="354"/>
    </location>
</feature>
<dbReference type="CDD" id="cd01850">
    <property type="entry name" value="CDC_Septin"/>
    <property type="match status" value="1"/>
</dbReference>
<dbReference type="GO" id="GO:0005938">
    <property type="term" value="C:cell cortex"/>
    <property type="evidence" value="ECO:0007669"/>
    <property type="project" value="UniProtKB-ARBA"/>
</dbReference>
<proteinExistence type="inferred from homology"/>
<feature type="domain" description="Septin-type G" evidence="6">
    <location>
        <begin position="20"/>
        <end position="293"/>
    </location>
</feature>
<dbReference type="SUPFAM" id="SSF52540">
    <property type="entry name" value="P-loop containing nucleoside triphosphate hydrolases"/>
    <property type="match status" value="1"/>
</dbReference>
<dbReference type="GO" id="GO:0005525">
    <property type="term" value="F:GTP binding"/>
    <property type="evidence" value="ECO:0007669"/>
    <property type="project" value="UniProtKB-KW"/>
</dbReference>
<gene>
    <name evidence="7" type="ORF">AAT19DRAFT_16805</name>
</gene>
<name>A0A2T0A4E0_RHOTO</name>
<sequence length="525" mass="59620">MQGIGVSNLPNQRHKIVAKQGGHFTLMVVGESGLGKTTLINTLFSTELASVKDYSRRFAKQMDKTTEIDIIKAELEEKQFKVKLTVIDTPGFGDYVNNRDSWIPIVDFVDDQHESYMRQEQQPQRGSKLDLRVHACLYFIRPTGHSLKPLDIEIMKRLGSRVNLIPVVAKADTLTPQDLAAFKQRIREVVQAQGIRIYTPPVDTDDEQAAEHARILSAAMPFSIIGSTDEVQTADGRSVKGRQYLWGVAEVENEEHCDFKKLRSLLIRTHMLDLIQTTEEGHYESYRQTQMETRKFGEPKVKKVENPKFKEEEEALRKRFTEQVKMEEARFRQWATPHRRARPPQQGPRADPQPNQGARARARPDWWRSDGLRLRCQPQHHWSPLDVSRSSSPSCLYPPPRPAASRSFDTSRSTHPFASRPFLPLPSTLLSIAPPFARLCHSFSLPFVPARHAVASCNTRFRSEVGCLAASPHRWSPVARKSPERASRRLPDREEARTGVASRLVVVPLLVGVGAPLFAFTRYKG</sequence>
<dbReference type="FunFam" id="3.40.50.300:FF:000238">
    <property type="entry name" value="Cell division control 12"/>
    <property type="match status" value="1"/>
</dbReference>
<organism evidence="7 8">
    <name type="scientific">Rhodotorula toruloides</name>
    <name type="common">Yeast</name>
    <name type="synonym">Rhodosporidium toruloides</name>
    <dbReference type="NCBI Taxonomy" id="5286"/>
    <lineage>
        <taxon>Eukaryota</taxon>
        <taxon>Fungi</taxon>
        <taxon>Dikarya</taxon>
        <taxon>Basidiomycota</taxon>
        <taxon>Pucciniomycotina</taxon>
        <taxon>Microbotryomycetes</taxon>
        <taxon>Sporidiobolales</taxon>
        <taxon>Sporidiobolaceae</taxon>
        <taxon>Rhodotorula</taxon>
    </lineage>
</organism>
<comment type="caution">
    <text evidence="7">The sequence shown here is derived from an EMBL/GenBank/DDBJ whole genome shotgun (WGS) entry which is preliminary data.</text>
</comment>
<feature type="region of interest" description="Disordered" evidence="4">
    <location>
        <begin position="331"/>
        <end position="364"/>
    </location>
</feature>
<dbReference type="InterPro" id="IPR030379">
    <property type="entry name" value="G_SEPTIN_dom"/>
</dbReference>
<evidence type="ECO:0000259" key="6">
    <source>
        <dbReference type="PROSITE" id="PS51719"/>
    </source>
</evidence>
<dbReference type="AlphaFoldDB" id="A0A2T0A4E0"/>
<comment type="similarity">
    <text evidence="3">Belongs to the TRAFAC class TrmE-Era-EngA-EngB-Septin-like GTPase superfamily. Septin GTPase family.</text>
</comment>
<protein>
    <recommendedName>
        <fullName evidence="6">Septin-type G domain-containing protein</fullName>
    </recommendedName>
</protein>
<accession>A0A2T0A4E0</accession>
<dbReference type="PROSITE" id="PS51719">
    <property type="entry name" value="G_SEPTIN"/>
    <property type="match status" value="1"/>
</dbReference>
<evidence type="ECO:0000313" key="8">
    <source>
        <dbReference type="Proteomes" id="UP000239560"/>
    </source>
</evidence>
<keyword evidence="5" id="KW-0812">Transmembrane</keyword>
<keyword evidence="5" id="KW-1133">Transmembrane helix</keyword>
<keyword evidence="1 3" id="KW-0547">Nucleotide-binding</keyword>
<dbReference type="InterPro" id="IPR016491">
    <property type="entry name" value="Septin"/>
</dbReference>
<dbReference type="InterPro" id="IPR027417">
    <property type="entry name" value="P-loop_NTPase"/>
</dbReference>
<dbReference type="GO" id="GO:0032156">
    <property type="term" value="C:septin cytoskeleton"/>
    <property type="evidence" value="ECO:0007669"/>
    <property type="project" value="UniProtKB-ARBA"/>
</dbReference>
<keyword evidence="5" id="KW-0472">Membrane</keyword>
<dbReference type="Proteomes" id="UP000239560">
    <property type="component" value="Unassembled WGS sequence"/>
</dbReference>
<keyword evidence="2 3" id="KW-0342">GTP-binding</keyword>
<feature type="compositionally biased region" description="Low complexity" evidence="4">
    <location>
        <begin position="384"/>
        <end position="394"/>
    </location>
</feature>
<dbReference type="Gene3D" id="3.40.50.300">
    <property type="entry name" value="P-loop containing nucleotide triphosphate hydrolases"/>
    <property type="match status" value="1"/>
</dbReference>
<evidence type="ECO:0000256" key="5">
    <source>
        <dbReference type="SAM" id="Phobius"/>
    </source>
</evidence>
<evidence type="ECO:0000313" key="7">
    <source>
        <dbReference type="EMBL" id="PRQ72881.1"/>
    </source>
</evidence>
<dbReference type="EMBL" id="LCTV02000009">
    <property type="protein sequence ID" value="PRQ72881.1"/>
    <property type="molecule type" value="Genomic_DNA"/>
</dbReference>
<evidence type="ECO:0000256" key="2">
    <source>
        <dbReference type="ARBA" id="ARBA00023134"/>
    </source>
</evidence>